<comment type="caution">
    <text evidence="2">The sequence shown here is derived from an EMBL/GenBank/DDBJ whole genome shotgun (WGS) entry which is preliminary data.</text>
</comment>
<dbReference type="Gene3D" id="2.60.120.260">
    <property type="entry name" value="Galactose-binding domain-like"/>
    <property type="match status" value="1"/>
</dbReference>
<evidence type="ECO:0000313" key="4">
    <source>
        <dbReference type="EMBL" id="CAF4460457.1"/>
    </source>
</evidence>
<evidence type="ECO:0000313" key="2">
    <source>
        <dbReference type="EMBL" id="CAF1589152.1"/>
    </source>
</evidence>
<protein>
    <submittedName>
        <fullName evidence="2">Uncharacterized protein</fullName>
    </submittedName>
</protein>
<dbReference type="EMBL" id="CAJOBC010099396">
    <property type="protein sequence ID" value="CAF4460457.1"/>
    <property type="molecule type" value="Genomic_DNA"/>
</dbReference>
<dbReference type="EMBL" id="CAJOBA010063694">
    <property type="protein sequence ID" value="CAF4346968.1"/>
    <property type="molecule type" value="Genomic_DNA"/>
</dbReference>
<dbReference type="OrthoDB" id="10001117at2759"/>
<accession>A0A815ZZI5</accession>
<proteinExistence type="predicted"/>
<dbReference type="Proteomes" id="UP000681722">
    <property type="component" value="Unassembled WGS sequence"/>
</dbReference>
<evidence type="ECO:0000313" key="1">
    <source>
        <dbReference type="EMBL" id="CAF1556078.1"/>
    </source>
</evidence>
<dbReference type="EMBL" id="CAJNOQ010033275">
    <property type="protein sequence ID" value="CAF1589152.1"/>
    <property type="molecule type" value="Genomic_DNA"/>
</dbReference>
<organism evidence="2 5">
    <name type="scientific">Didymodactylos carnosus</name>
    <dbReference type="NCBI Taxonomy" id="1234261"/>
    <lineage>
        <taxon>Eukaryota</taxon>
        <taxon>Metazoa</taxon>
        <taxon>Spiralia</taxon>
        <taxon>Gnathifera</taxon>
        <taxon>Rotifera</taxon>
        <taxon>Eurotatoria</taxon>
        <taxon>Bdelloidea</taxon>
        <taxon>Philodinida</taxon>
        <taxon>Philodinidae</taxon>
        <taxon>Didymodactylos</taxon>
    </lineage>
</organism>
<dbReference type="AlphaFoldDB" id="A0A815ZZI5"/>
<dbReference type="EMBL" id="CAJNOK010041154">
    <property type="protein sequence ID" value="CAF1556078.1"/>
    <property type="molecule type" value="Genomic_DNA"/>
</dbReference>
<reference evidence="2" key="1">
    <citation type="submission" date="2021-02" db="EMBL/GenBank/DDBJ databases">
        <authorList>
            <person name="Nowell W R."/>
        </authorList>
    </citation>
    <scope>NUCLEOTIDE SEQUENCE</scope>
</reference>
<name>A0A815ZZI5_9BILA</name>
<dbReference type="Proteomes" id="UP000682733">
    <property type="component" value="Unassembled WGS sequence"/>
</dbReference>
<keyword evidence="5" id="KW-1185">Reference proteome</keyword>
<dbReference type="Proteomes" id="UP000663829">
    <property type="component" value="Unassembled WGS sequence"/>
</dbReference>
<evidence type="ECO:0000313" key="5">
    <source>
        <dbReference type="Proteomes" id="UP000663829"/>
    </source>
</evidence>
<sequence length="203" mass="21428">MKTLFSSVATTATTVTTTTTTRSMIQLAQPGDPIFGICNTTAGGDSTPSVISGTNPCNFYTGEIPSNAIDNNYLTKYTNFGSGTISTSSPTQGCNTGFYTTPSMGPSVLKAFVFITGNDNPNRDPTAITIEGSNSTTSLTIGTSWTLIYSGLCGLSSDPGRRMSGVQQRFTSNTVAYLSYRLLITTQRGSECSVQYSEAIFLG</sequence>
<dbReference type="Proteomes" id="UP000677228">
    <property type="component" value="Unassembled WGS sequence"/>
</dbReference>
<gene>
    <name evidence="2" type="ORF">GPM918_LOCUS41637</name>
    <name evidence="1" type="ORF">OVA965_LOCUS39556</name>
    <name evidence="4" type="ORF">SRO942_LOCUS42724</name>
    <name evidence="3" type="ORF">TMI583_LOCUS40875</name>
</gene>
<evidence type="ECO:0000313" key="3">
    <source>
        <dbReference type="EMBL" id="CAF4346968.1"/>
    </source>
</evidence>